<accession>A0A392RKS0</accession>
<name>A0A392RKS0_9FABA</name>
<protein>
    <submittedName>
        <fullName evidence="2">Uncharacterized protein</fullName>
    </submittedName>
</protein>
<dbReference type="EMBL" id="LXQA010238278">
    <property type="protein sequence ID" value="MCI36867.1"/>
    <property type="molecule type" value="Genomic_DNA"/>
</dbReference>
<evidence type="ECO:0000313" key="2">
    <source>
        <dbReference type="EMBL" id="MCI36867.1"/>
    </source>
</evidence>
<keyword evidence="3" id="KW-1185">Reference proteome</keyword>
<evidence type="ECO:0000313" key="3">
    <source>
        <dbReference type="Proteomes" id="UP000265520"/>
    </source>
</evidence>
<organism evidence="2 3">
    <name type="scientific">Trifolium medium</name>
    <dbReference type="NCBI Taxonomy" id="97028"/>
    <lineage>
        <taxon>Eukaryota</taxon>
        <taxon>Viridiplantae</taxon>
        <taxon>Streptophyta</taxon>
        <taxon>Embryophyta</taxon>
        <taxon>Tracheophyta</taxon>
        <taxon>Spermatophyta</taxon>
        <taxon>Magnoliopsida</taxon>
        <taxon>eudicotyledons</taxon>
        <taxon>Gunneridae</taxon>
        <taxon>Pentapetalae</taxon>
        <taxon>rosids</taxon>
        <taxon>fabids</taxon>
        <taxon>Fabales</taxon>
        <taxon>Fabaceae</taxon>
        <taxon>Papilionoideae</taxon>
        <taxon>50 kb inversion clade</taxon>
        <taxon>NPAAA clade</taxon>
        <taxon>Hologalegina</taxon>
        <taxon>IRL clade</taxon>
        <taxon>Trifolieae</taxon>
        <taxon>Trifolium</taxon>
    </lineage>
</organism>
<feature type="compositionally biased region" description="Polar residues" evidence="1">
    <location>
        <begin position="1"/>
        <end position="14"/>
    </location>
</feature>
<sequence>MTNGSNHGGSSQQVVADEVRRLQAKMASFEREQARQNADSDDENPTESQPLAQTLWDAKVPEGFKSPHLPTFDGKTDPLEHLMAVGTQTAIIGAPEHLKCKLLSGTFKEAAL</sequence>
<evidence type="ECO:0000256" key="1">
    <source>
        <dbReference type="SAM" id="MobiDB-lite"/>
    </source>
</evidence>
<proteinExistence type="predicted"/>
<dbReference type="AlphaFoldDB" id="A0A392RKS0"/>
<comment type="caution">
    <text evidence="2">The sequence shown here is derived from an EMBL/GenBank/DDBJ whole genome shotgun (WGS) entry which is preliminary data.</text>
</comment>
<feature type="non-terminal residue" evidence="2">
    <location>
        <position position="112"/>
    </location>
</feature>
<reference evidence="2 3" key="1">
    <citation type="journal article" date="2018" name="Front. Plant Sci.">
        <title>Red Clover (Trifolium pratense) and Zigzag Clover (T. medium) - A Picture of Genomic Similarities and Differences.</title>
        <authorList>
            <person name="Dluhosova J."/>
            <person name="Istvanek J."/>
            <person name="Nedelnik J."/>
            <person name="Repkova J."/>
        </authorList>
    </citation>
    <scope>NUCLEOTIDE SEQUENCE [LARGE SCALE GENOMIC DNA]</scope>
    <source>
        <strain evidence="3">cv. 10/8</strain>
        <tissue evidence="2">Leaf</tissue>
    </source>
</reference>
<feature type="region of interest" description="Disordered" evidence="1">
    <location>
        <begin position="1"/>
        <end position="54"/>
    </location>
</feature>
<dbReference type="Proteomes" id="UP000265520">
    <property type="component" value="Unassembled WGS sequence"/>
</dbReference>